<dbReference type="PANTHER" id="PTHR24321:SF8">
    <property type="entry name" value="ESTRADIOL 17-BETA-DEHYDROGENASE 8-RELATED"/>
    <property type="match status" value="1"/>
</dbReference>
<dbReference type="eggNOG" id="COG1028">
    <property type="taxonomic scope" value="Bacteria"/>
</dbReference>
<reference evidence="4" key="1">
    <citation type="submission" date="2016-10" db="EMBL/GenBank/DDBJ databases">
        <authorList>
            <person name="Varghese N."/>
        </authorList>
    </citation>
    <scope>NUCLEOTIDE SEQUENCE [LARGE SCALE GENOMIC DNA]</scope>
    <source>
        <strain evidence="4">DSM 17980</strain>
    </source>
</reference>
<evidence type="ECO:0000313" key="3">
    <source>
        <dbReference type="EMBL" id="SFU84765.1"/>
    </source>
</evidence>
<accession>A0A1I7JHW2</accession>
<dbReference type="SUPFAM" id="SSF51735">
    <property type="entry name" value="NAD(P)-binding Rossmann-fold domains"/>
    <property type="match status" value="1"/>
</dbReference>
<protein>
    <submittedName>
        <fullName evidence="3">NAD(P)-dependent dehydrogenase, short-chain alcohol dehydrogenase family</fullName>
    </submittedName>
</protein>
<evidence type="ECO:0000256" key="1">
    <source>
        <dbReference type="ARBA" id="ARBA00006484"/>
    </source>
</evidence>
<dbReference type="PANTHER" id="PTHR24321">
    <property type="entry name" value="DEHYDROGENASES, SHORT CHAIN"/>
    <property type="match status" value="1"/>
</dbReference>
<dbReference type="PRINTS" id="PR00080">
    <property type="entry name" value="SDRFAMILY"/>
</dbReference>
<organism evidence="3 4">
    <name type="scientific">Alicyclobacillus macrosporangiidus</name>
    <dbReference type="NCBI Taxonomy" id="392015"/>
    <lineage>
        <taxon>Bacteria</taxon>
        <taxon>Bacillati</taxon>
        <taxon>Bacillota</taxon>
        <taxon>Bacilli</taxon>
        <taxon>Bacillales</taxon>
        <taxon>Alicyclobacillaceae</taxon>
        <taxon>Alicyclobacillus</taxon>
    </lineage>
</organism>
<dbReference type="CDD" id="cd05233">
    <property type="entry name" value="SDR_c"/>
    <property type="match status" value="1"/>
</dbReference>
<name>A0A1I7JHW2_9BACL</name>
<sequence length="261" mass="28011">MFADEGASVAVVDIDASAARETADRILELGGQAIPVQADVAQEADVERAIHTAVQRFGRLDILFNNAGVILPKAMEDVQVEEWDRLMNINARGVFLFMKYALPHLRKTRGKIINMGSMTGLAGQKRNVVYSATKGAVIAMTRSAAVDLAPEGIRVNAICPAGVLTPLLERWFAQHPNPVRVRESQDKSHLLGRTALPEEIASVAVFLASDESSFITGQAIQVEGGATIGYGVGPKAEWGADETAHEFLDHHTRFGEAGGAV</sequence>
<dbReference type="FunFam" id="3.40.50.720:FF:000084">
    <property type="entry name" value="Short-chain dehydrogenase reductase"/>
    <property type="match status" value="1"/>
</dbReference>
<dbReference type="GO" id="GO:0016491">
    <property type="term" value="F:oxidoreductase activity"/>
    <property type="evidence" value="ECO:0007669"/>
    <property type="project" value="UniProtKB-KW"/>
</dbReference>
<gene>
    <name evidence="3" type="ORF">SAMN05421543_11038</name>
</gene>
<dbReference type="Proteomes" id="UP000183508">
    <property type="component" value="Unassembled WGS sequence"/>
</dbReference>
<dbReference type="AlphaFoldDB" id="A0A1I7JHW2"/>
<dbReference type="GO" id="GO:0008206">
    <property type="term" value="P:bile acid metabolic process"/>
    <property type="evidence" value="ECO:0007669"/>
    <property type="project" value="UniProtKB-ARBA"/>
</dbReference>
<dbReference type="PROSITE" id="PS00061">
    <property type="entry name" value="ADH_SHORT"/>
    <property type="match status" value="1"/>
</dbReference>
<dbReference type="InterPro" id="IPR002347">
    <property type="entry name" value="SDR_fam"/>
</dbReference>
<keyword evidence="4" id="KW-1185">Reference proteome</keyword>
<dbReference type="EMBL" id="FPBV01000010">
    <property type="protein sequence ID" value="SFU84765.1"/>
    <property type="molecule type" value="Genomic_DNA"/>
</dbReference>
<dbReference type="InterPro" id="IPR036291">
    <property type="entry name" value="NAD(P)-bd_dom_sf"/>
</dbReference>
<comment type="similarity">
    <text evidence="1">Belongs to the short-chain dehydrogenases/reductases (SDR) family.</text>
</comment>
<keyword evidence="2" id="KW-0560">Oxidoreductase</keyword>
<dbReference type="Pfam" id="PF13561">
    <property type="entry name" value="adh_short_C2"/>
    <property type="match status" value="1"/>
</dbReference>
<evidence type="ECO:0000313" key="4">
    <source>
        <dbReference type="Proteomes" id="UP000183508"/>
    </source>
</evidence>
<dbReference type="STRING" id="392015.SAMN05421543_11038"/>
<proteinExistence type="inferred from homology"/>
<evidence type="ECO:0000256" key="2">
    <source>
        <dbReference type="ARBA" id="ARBA00023002"/>
    </source>
</evidence>
<dbReference type="Gene3D" id="3.40.50.720">
    <property type="entry name" value="NAD(P)-binding Rossmann-like Domain"/>
    <property type="match status" value="1"/>
</dbReference>
<dbReference type="PRINTS" id="PR00081">
    <property type="entry name" value="GDHRDH"/>
</dbReference>
<dbReference type="InterPro" id="IPR020904">
    <property type="entry name" value="Sc_DH/Rdtase_CS"/>
</dbReference>